<dbReference type="RefSeq" id="WP_220648444.1">
    <property type="nucleotide sequence ID" value="NZ_CP080647.1"/>
</dbReference>
<proteinExistence type="predicted"/>
<accession>A0ABX8XVU7</accession>
<dbReference type="EMBL" id="CP080647">
    <property type="protein sequence ID" value="QYX79669.1"/>
    <property type="molecule type" value="Genomic_DNA"/>
</dbReference>
<evidence type="ECO:0000313" key="2">
    <source>
        <dbReference type="EMBL" id="QYX79669.1"/>
    </source>
</evidence>
<reference evidence="2 3" key="1">
    <citation type="submission" date="2021-08" db="EMBL/GenBank/DDBJ databases">
        <authorList>
            <person name="Ping M."/>
        </authorList>
    </citation>
    <scope>NUCLEOTIDE SEQUENCE [LARGE SCALE GENOMIC DNA]</scope>
    <source>
        <strain evidence="2 3">MG28</strain>
    </source>
</reference>
<protein>
    <submittedName>
        <fullName evidence="2">Uncharacterized protein</fullName>
    </submittedName>
</protein>
<evidence type="ECO:0000256" key="1">
    <source>
        <dbReference type="SAM" id="MobiDB-lite"/>
    </source>
</evidence>
<feature type="region of interest" description="Disordered" evidence="1">
    <location>
        <begin position="189"/>
        <end position="218"/>
    </location>
</feature>
<name>A0ABX8XVU7_9ACTN</name>
<organism evidence="2 3">
    <name type="scientific">Streptomyces akebiae</name>
    <dbReference type="NCBI Taxonomy" id="2865673"/>
    <lineage>
        <taxon>Bacteria</taxon>
        <taxon>Bacillati</taxon>
        <taxon>Actinomycetota</taxon>
        <taxon>Actinomycetes</taxon>
        <taxon>Kitasatosporales</taxon>
        <taxon>Streptomycetaceae</taxon>
        <taxon>Streptomyces</taxon>
    </lineage>
</organism>
<feature type="compositionally biased region" description="Basic and acidic residues" evidence="1">
    <location>
        <begin position="197"/>
        <end position="218"/>
    </location>
</feature>
<gene>
    <name evidence="2" type="ORF">K1J60_26925</name>
</gene>
<evidence type="ECO:0000313" key="3">
    <source>
        <dbReference type="Proteomes" id="UP000827138"/>
    </source>
</evidence>
<keyword evidence="3" id="KW-1185">Reference proteome</keyword>
<dbReference type="Proteomes" id="UP000827138">
    <property type="component" value="Chromosome"/>
</dbReference>
<sequence length="218" mass="23396">MSTLVRSPGACASWTWELDDVSPHGAEPLSSALSVAARMSAVLRAHELLVPDSLEWDWVVDGSGGTGLVTRMSLLGPLDDEDVPRRVERSRPVGFPDASVGSILVVGAGTWIDATGEKRGEHRLVELTVAPDAPGIWAELAVFHDIWGPFDFHGDPHPDVERRNAPRLAAALRSLDALLRVPAEPGDPTYFGTAEGHGVKRPDVIDGRGPDLTDLLRP</sequence>